<dbReference type="PANTHER" id="PTHR30195">
    <property type="entry name" value="TYPE I SITE-SPECIFIC DEOXYRIBONUCLEASE PROTEIN SUBUNIT M AND R"/>
    <property type="match status" value="1"/>
</dbReference>
<comment type="catalytic activity">
    <reaction evidence="1 10">
        <text>Endonucleolytic cleavage of DNA to give random double-stranded fragments with terminal 5'-phosphates, ATP is simultaneously hydrolyzed.</text>
        <dbReference type="EC" id="3.1.21.3"/>
    </reaction>
</comment>
<dbReference type="OrthoDB" id="9758243at2"/>
<keyword evidence="9 10" id="KW-0238">DNA-binding</keyword>
<dbReference type="InterPro" id="IPR051268">
    <property type="entry name" value="Type-I_R_enzyme_R_subunit"/>
</dbReference>
<evidence type="ECO:0000256" key="3">
    <source>
        <dbReference type="ARBA" id="ARBA00022722"/>
    </source>
</evidence>
<dbReference type="CDD" id="cd18800">
    <property type="entry name" value="SF2_C_EcoR124I-like"/>
    <property type="match status" value="1"/>
</dbReference>
<organism evidence="12 13">
    <name type="scientific">Roseicella aquatilis</name>
    <dbReference type="NCBI Taxonomy" id="2527868"/>
    <lineage>
        <taxon>Bacteria</taxon>
        <taxon>Pseudomonadati</taxon>
        <taxon>Pseudomonadota</taxon>
        <taxon>Alphaproteobacteria</taxon>
        <taxon>Acetobacterales</taxon>
        <taxon>Roseomonadaceae</taxon>
        <taxon>Roseicella</taxon>
    </lineage>
</organism>
<keyword evidence="7 10" id="KW-0378">Hydrolase</keyword>
<reference evidence="12 13" key="1">
    <citation type="submission" date="2019-03" db="EMBL/GenBank/DDBJ databases">
        <title>Paracraurococcus aquatilis NE82 genome sequence.</title>
        <authorList>
            <person name="Zhao Y."/>
            <person name="Du Z."/>
        </authorList>
    </citation>
    <scope>NUCLEOTIDE SEQUENCE [LARGE SCALE GENOMIC DNA]</scope>
    <source>
        <strain evidence="12 13">NE82</strain>
    </source>
</reference>
<dbReference type="EMBL" id="SKBM01000032">
    <property type="protein sequence ID" value="TCZ54584.1"/>
    <property type="molecule type" value="Genomic_DNA"/>
</dbReference>
<dbReference type="Pfam" id="PF04313">
    <property type="entry name" value="HSDR_N"/>
    <property type="match status" value="1"/>
</dbReference>
<dbReference type="GO" id="GO:0009035">
    <property type="term" value="F:type I site-specific deoxyribonuclease activity"/>
    <property type="evidence" value="ECO:0007669"/>
    <property type="project" value="UniProtKB-EC"/>
</dbReference>
<dbReference type="PANTHER" id="PTHR30195:SF15">
    <property type="entry name" value="TYPE I RESTRICTION ENZYME HINDI ENDONUCLEASE SUBUNIT"/>
    <property type="match status" value="1"/>
</dbReference>
<evidence type="ECO:0000256" key="10">
    <source>
        <dbReference type="RuleBase" id="RU364115"/>
    </source>
</evidence>
<dbReference type="Pfam" id="PF18766">
    <property type="entry name" value="SWI2_SNF2"/>
    <property type="match status" value="1"/>
</dbReference>
<comment type="caution">
    <text evidence="12">The sequence shown here is derived from an EMBL/GenBank/DDBJ whole genome shotgun (WGS) entry which is preliminary data.</text>
</comment>
<evidence type="ECO:0000256" key="7">
    <source>
        <dbReference type="ARBA" id="ARBA00022801"/>
    </source>
</evidence>
<keyword evidence="5 10" id="KW-0680">Restriction system</keyword>
<evidence type="ECO:0000256" key="5">
    <source>
        <dbReference type="ARBA" id="ARBA00022747"/>
    </source>
</evidence>
<evidence type="ECO:0000259" key="11">
    <source>
        <dbReference type="PROSITE" id="PS51192"/>
    </source>
</evidence>
<dbReference type="InterPro" id="IPR014001">
    <property type="entry name" value="Helicase_ATP-bd"/>
</dbReference>
<comment type="similarity">
    <text evidence="2 10">Belongs to the HsdR family.</text>
</comment>
<dbReference type="Gene3D" id="3.90.1570.50">
    <property type="match status" value="1"/>
</dbReference>
<evidence type="ECO:0000256" key="6">
    <source>
        <dbReference type="ARBA" id="ARBA00022759"/>
    </source>
</evidence>
<keyword evidence="3" id="KW-0540">Nuclease</keyword>
<dbReference type="EC" id="3.1.21.3" evidence="10"/>
<dbReference type="PROSITE" id="PS51192">
    <property type="entry name" value="HELICASE_ATP_BIND_1"/>
    <property type="match status" value="1"/>
</dbReference>
<comment type="function">
    <text evidence="10">Subunit R is required for both nuclease and ATPase activities, but not for modification.</text>
</comment>
<evidence type="ECO:0000256" key="8">
    <source>
        <dbReference type="ARBA" id="ARBA00022840"/>
    </source>
</evidence>
<dbReference type="InterPro" id="IPR027417">
    <property type="entry name" value="P-loop_NTPase"/>
</dbReference>
<dbReference type="NCBIfam" id="TIGR00348">
    <property type="entry name" value="hsdR"/>
    <property type="match status" value="1"/>
</dbReference>
<accession>A0A4R4D4I0</accession>
<dbReference type="GO" id="GO:0005524">
    <property type="term" value="F:ATP binding"/>
    <property type="evidence" value="ECO:0007669"/>
    <property type="project" value="UniProtKB-KW"/>
</dbReference>
<protein>
    <recommendedName>
        <fullName evidence="10">Type I restriction enzyme endonuclease subunit</fullName>
        <shortName evidence="10">R protein</shortName>
        <ecNumber evidence="10">3.1.21.3</ecNumber>
    </recommendedName>
</protein>
<dbReference type="GO" id="GO:0003677">
    <property type="term" value="F:DNA binding"/>
    <property type="evidence" value="ECO:0007669"/>
    <property type="project" value="UniProtKB-KW"/>
</dbReference>
<keyword evidence="6 12" id="KW-0255">Endonuclease</keyword>
<evidence type="ECO:0000256" key="4">
    <source>
        <dbReference type="ARBA" id="ARBA00022741"/>
    </source>
</evidence>
<dbReference type="InterPro" id="IPR040980">
    <property type="entry name" value="SWI2_SNF2"/>
</dbReference>
<feature type="domain" description="Helicase ATP-binding" evidence="11">
    <location>
        <begin position="295"/>
        <end position="459"/>
    </location>
</feature>
<dbReference type="InterPro" id="IPR021810">
    <property type="entry name" value="T1RH-like_C"/>
</dbReference>
<dbReference type="InterPro" id="IPR007409">
    <property type="entry name" value="Restrct_endonuc_type1_HsdR_N"/>
</dbReference>
<dbReference type="AlphaFoldDB" id="A0A4R4D4I0"/>
<evidence type="ECO:0000256" key="9">
    <source>
        <dbReference type="ARBA" id="ARBA00023125"/>
    </source>
</evidence>
<dbReference type="SUPFAM" id="SSF52540">
    <property type="entry name" value="P-loop containing nucleoside triphosphate hydrolases"/>
    <property type="match status" value="2"/>
</dbReference>
<dbReference type="Pfam" id="PF22679">
    <property type="entry name" value="T1R_D3-like"/>
    <property type="match status" value="1"/>
</dbReference>
<evidence type="ECO:0000256" key="1">
    <source>
        <dbReference type="ARBA" id="ARBA00000851"/>
    </source>
</evidence>
<dbReference type="Gene3D" id="3.40.50.300">
    <property type="entry name" value="P-loop containing nucleotide triphosphate hydrolases"/>
    <property type="match status" value="3"/>
</dbReference>
<dbReference type="Pfam" id="PF11867">
    <property type="entry name" value="T1RH-like_C"/>
    <property type="match status" value="1"/>
</dbReference>
<dbReference type="InterPro" id="IPR055180">
    <property type="entry name" value="HsdR_RecA-like_helicase_dom_2"/>
</dbReference>
<evidence type="ECO:0000256" key="2">
    <source>
        <dbReference type="ARBA" id="ARBA00008598"/>
    </source>
</evidence>
<keyword evidence="4 10" id="KW-0547">Nucleotide-binding</keyword>
<evidence type="ECO:0000313" key="12">
    <source>
        <dbReference type="EMBL" id="TCZ54584.1"/>
    </source>
</evidence>
<sequence>MTAARRPEELTEVELPAAEALELVHGWRPLTAAEADLLRDGLAEPILTRRLEEALRRLNPWLDEDGLRRAVAAVSRVAGADLLEVNEKVHTALTYGVTAAAEAGGRRRSRTVRFFDFDGPGGNTFELVRQFRVRGPRQDVVIDLVGFVNGVPLAVLEAKAPSLPDPLGDGIERFRRYQGLGPYAGLGAPRLFEVAQVSIVIAKDAAAYATTATPARHWGNWRTPYPMREQELEERLGRRPTAQDILLCSLMSPAVLLDLVRSFVAFETEDGRRIKKVARYQQVIAVDLAIRRILAAPDPALRGGVIHHTQGSGKSLTMVFLATKLRRLPEAENPTIVIVTDRTELDRQITGVFRNAGFANPMQAESGEQLRSLLATGAGQTVLTTVHKFHTAVPPGAPPITLARNVFVLVDEAHRTQYGGLAARMRRGLPGACMLAFTGTPIDRQDRSTRRVFGDYIHRYQIADAVRDGATVPIFYEMRDARLRIDGPDLERRLREENPELSDADIARLRGQVGGLSEAIAGAPARVEAVARDILNHYRQVIEPNGFKAQVVAVNRRTAVAYKEAFDRLGGPESVVVMSGGNDDDADLRAHHTTARERESLTERFKDRADLLRILVVCDMLLTGFDAPVEQVMYLDAPLREHLLLQAIARTNRVAEGKTHGLVVDYWGDAARIGEALSMFDEEDVRPALKPREEMVVLMHNRHRAAIRFFDGVDLADDEACLGLLEAEDVRAAFDIAFRRFAEAMEMVLPDPRAIEEPYYSDLRRLAGLRARARRRFRDERLNVRPYAEKVRALIDEALEAEGPRQLLEPVSILSPEFRAQIEALGGDPARAAEMEHAIRHEIHQLRDQNPAAYGSLAQRLEEIVNERREARVGAAAALRELDGLAEEVRAQHRRDRAAGDDGLAGAVAALLVEGVDGAAPAVGREIAAALEGLAIVDWHGKEDVQRQMRRAIKAALRGGGAPAERIEALTARVMDVARARLRA</sequence>
<keyword evidence="8 10" id="KW-0067">ATP-binding</keyword>
<dbReference type="InterPro" id="IPR004473">
    <property type="entry name" value="Restrct_endonuc_typeI_HsdR"/>
</dbReference>
<proteinExistence type="inferred from homology"/>
<gene>
    <name evidence="12" type="ORF">EXY23_23205</name>
</gene>
<dbReference type="GO" id="GO:0009307">
    <property type="term" value="P:DNA restriction-modification system"/>
    <property type="evidence" value="ECO:0007669"/>
    <property type="project" value="UniProtKB-KW"/>
</dbReference>
<dbReference type="CDD" id="cd18030">
    <property type="entry name" value="DEXHc_RE_I_HsdR"/>
    <property type="match status" value="1"/>
</dbReference>
<dbReference type="CDD" id="cd22332">
    <property type="entry name" value="HsdR_N"/>
    <property type="match status" value="1"/>
</dbReference>
<comment type="subunit">
    <text evidence="10">The type I restriction/modification system is composed of three polypeptides R, M and S.</text>
</comment>
<name>A0A4R4D4I0_9PROT</name>
<dbReference type="RefSeq" id="WP_132295498.1">
    <property type="nucleotide sequence ID" value="NZ_SKBM01000032.1"/>
</dbReference>
<dbReference type="Proteomes" id="UP000295023">
    <property type="component" value="Unassembled WGS sequence"/>
</dbReference>
<evidence type="ECO:0000313" key="13">
    <source>
        <dbReference type="Proteomes" id="UP000295023"/>
    </source>
</evidence>
<dbReference type="SMART" id="SM00487">
    <property type="entry name" value="DEXDc"/>
    <property type="match status" value="1"/>
</dbReference>
<keyword evidence="13" id="KW-1185">Reference proteome</keyword>